<dbReference type="CDD" id="cd19049">
    <property type="entry name" value="LGIC_TM_anion"/>
    <property type="match status" value="2"/>
</dbReference>
<feature type="compositionally biased region" description="Low complexity" evidence="12">
    <location>
        <begin position="859"/>
        <end position="874"/>
    </location>
</feature>
<dbReference type="Gene3D" id="1.20.58.390">
    <property type="entry name" value="Neurotransmitter-gated ion-channel transmembrane domain"/>
    <property type="match status" value="2"/>
</dbReference>
<evidence type="ECO:0000256" key="3">
    <source>
        <dbReference type="ARBA" id="ARBA00022448"/>
    </source>
</evidence>
<evidence type="ECO:0000313" key="15">
    <source>
        <dbReference type="Proteomes" id="UP000095280"/>
    </source>
</evidence>
<keyword evidence="15" id="KW-1185">Reference proteome</keyword>
<reference evidence="16" key="1">
    <citation type="submission" date="2016-11" db="UniProtKB">
        <authorList>
            <consortium name="WormBaseParasite"/>
        </authorList>
    </citation>
    <scope>IDENTIFICATION</scope>
</reference>
<dbReference type="InterPro" id="IPR006028">
    <property type="entry name" value="GABAA/Glycine_rcpt"/>
</dbReference>
<dbReference type="Pfam" id="PF02931">
    <property type="entry name" value="Neur_chan_LBD"/>
    <property type="match status" value="2"/>
</dbReference>
<feature type="region of interest" description="Disordered" evidence="12">
    <location>
        <begin position="306"/>
        <end position="331"/>
    </location>
</feature>
<dbReference type="PANTHER" id="PTHR18945">
    <property type="entry name" value="NEUROTRANSMITTER GATED ION CHANNEL"/>
    <property type="match status" value="1"/>
</dbReference>
<feature type="compositionally biased region" description="Polar residues" evidence="12">
    <location>
        <begin position="364"/>
        <end position="378"/>
    </location>
</feature>
<feature type="compositionally biased region" description="Low complexity" evidence="12">
    <location>
        <begin position="890"/>
        <end position="910"/>
    </location>
</feature>
<dbReference type="InterPro" id="IPR038050">
    <property type="entry name" value="Neuro_actylchol_rec"/>
</dbReference>
<keyword evidence="9 11" id="KW-0472">Membrane</keyword>
<evidence type="ECO:0000256" key="4">
    <source>
        <dbReference type="ARBA" id="ARBA00022475"/>
    </source>
</evidence>
<keyword evidence="7 11" id="KW-1133">Transmembrane helix</keyword>
<evidence type="ECO:0000256" key="7">
    <source>
        <dbReference type="ARBA" id="ARBA00022989"/>
    </source>
</evidence>
<dbReference type="InterPro" id="IPR036719">
    <property type="entry name" value="Neuro-gated_channel_TM_sf"/>
</dbReference>
<organism evidence="15 16">
    <name type="scientific">Macrostomum lignano</name>
    <dbReference type="NCBI Taxonomy" id="282301"/>
    <lineage>
        <taxon>Eukaryota</taxon>
        <taxon>Metazoa</taxon>
        <taxon>Spiralia</taxon>
        <taxon>Lophotrochozoa</taxon>
        <taxon>Platyhelminthes</taxon>
        <taxon>Rhabditophora</taxon>
        <taxon>Macrostomorpha</taxon>
        <taxon>Macrostomida</taxon>
        <taxon>Macrostomidae</taxon>
        <taxon>Macrostomum</taxon>
    </lineage>
</organism>
<dbReference type="Pfam" id="PF02932">
    <property type="entry name" value="Neur_chan_memb"/>
    <property type="match status" value="3"/>
</dbReference>
<dbReference type="PROSITE" id="PS00236">
    <property type="entry name" value="NEUROTR_ION_CHANNEL"/>
    <property type="match status" value="2"/>
</dbReference>
<dbReference type="GO" id="GO:0005886">
    <property type="term" value="C:plasma membrane"/>
    <property type="evidence" value="ECO:0007669"/>
    <property type="project" value="UniProtKB-SubCell"/>
</dbReference>
<feature type="domain" description="Neurotransmitter-gated ion-channel transmembrane" evidence="14">
    <location>
        <begin position="793"/>
        <end position="986"/>
    </location>
</feature>
<name>A0A1I8H5L1_9PLAT</name>
<dbReference type="InterPro" id="IPR018000">
    <property type="entry name" value="Neurotransmitter_ion_chnl_CS"/>
</dbReference>
<dbReference type="InterPro" id="IPR006201">
    <property type="entry name" value="Neur_channel"/>
</dbReference>
<evidence type="ECO:0000256" key="2">
    <source>
        <dbReference type="ARBA" id="ARBA00004236"/>
    </source>
</evidence>
<evidence type="ECO:0000256" key="6">
    <source>
        <dbReference type="ARBA" id="ARBA00022729"/>
    </source>
</evidence>
<evidence type="ECO:0000256" key="9">
    <source>
        <dbReference type="ARBA" id="ARBA00023136"/>
    </source>
</evidence>
<dbReference type="Proteomes" id="UP000095280">
    <property type="component" value="Unplaced"/>
</dbReference>
<dbReference type="CDD" id="cd18987">
    <property type="entry name" value="LGIC_ECD_anion"/>
    <property type="match status" value="2"/>
</dbReference>
<evidence type="ECO:0000256" key="11">
    <source>
        <dbReference type="RuleBase" id="RU000687"/>
    </source>
</evidence>
<evidence type="ECO:0000313" key="16">
    <source>
        <dbReference type="WBParaSite" id="maker-uti_cns_0004476-snap-gene-0.8-mRNA-1"/>
    </source>
</evidence>
<feature type="transmembrane region" description="Helical" evidence="11">
    <location>
        <begin position="716"/>
        <end position="738"/>
    </location>
</feature>
<feature type="transmembrane region" description="Helical" evidence="11">
    <location>
        <begin position="229"/>
        <end position="251"/>
    </location>
</feature>
<feature type="compositionally biased region" description="Basic and acidic residues" evidence="12">
    <location>
        <begin position="876"/>
        <end position="886"/>
    </location>
</feature>
<comment type="similarity">
    <text evidence="11">Belongs to the ligand-gated ion channel (TC 1.A.9) family.</text>
</comment>
<evidence type="ECO:0000256" key="8">
    <source>
        <dbReference type="ARBA" id="ARBA00023065"/>
    </source>
</evidence>
<keyword evidence="5 11" id="KW-0812">Transmembrane</keyword>
<evidence type="ECO:0000259" key="14">
    <source>
        <dbReference type="Pfam" id="PF02932"/>
    </source>
</evidence>
<dbReference type="AlphaFoldDB" id="A0A1I8H5L1"/>
<keyword evidence="10 11" id="KW-0407">Ion channel</keyword>
<dbReference type="GO" id="GO:0005230">
    <property type="term" value="F:extracellular ligand-gated monoatomic ion channel activity"/>
    <property type="evidence" value="ECO:0007669"/>
    <property type="project" value="InterPro"/>
</dbReference>
<dbReference type="NCBIfam" id="TIGR00860">
    <property type="entry name" value="LIC"/>
    <property type="match status" value="1"/>
</dbReference>
<feature type="transmembrane region" description="Helical" evidence="11">
    <location>
        <begin position="804"/>
        <end position="826"/>
    </location>
</feature>
<feature type="domain" description="Neurotransmitter-gated ion-channel ligand-binding" evidence="13">
    <location>
        <begin position="2"/>
        <end position="163"/>
    </location>
</feature>
<keyword evidence="4" id="KW-1003">Cell membrane</keyword>
<dbReference type="InterPro" id="IPR036734">
    <property type="entry name" value="Neur_chan_lig-bd_sf"/>
</dbReference>
<feature type="domain" description="Neurotransmitter-gated ion-channel ligand-binding" evidence="13">
    <location>
        <begin position="507"/>
        <end position="713"/>
    </location>
</feature>
<keyword evidence="3 11" id="KW-0813">Transport</keyword>
<feature type="transmembrane region" description="Helical" evidence="11">
    <location>
        <begin position="164"/>
        <end position="188"/>
    </location>
</feature>
<dbReference type="WBParaSite" id="maker-uti_cns_0004476-snap-gene-0.8-mRNA-1">
    <property type="protein sequence ID" value="maker-uti_cns_0004476-snap-gene-0.8-mRNA-1"/>
    <property type="gene ID" value="maker-uti_cns_0004476-snap-gene-0.8"/>
</dbReference>
<feature type="domain" description="Neurotransmitter-gated ion-channel transmembrane" evidence="14">
    <location>
        <begin position="721"/>
        <end position="764"/>
    </location>
</feature>
<feature type="region of interest" description="Disordered" evidence="12">
    <location>
        <begin position="361"/>
        <end position="407"/>
    </location>
</feature>
<evidence type="ECO:0000259" key="13">
    <source>
        <dbReference type="Pfam" id="PF02931"/>
    </source>
</evidence>
<sequence length="1002" mass="111772">DFSASMYFRRIWYDDRLKYSNSLTDVLSIGFMVDNVWQPDIYFLNEKAGLFHKIAVPNILLQVSPDGRVILSTKYTLSLSCQFDLQLYPMDSQICNIEFGSYGYPTTDIILRWNSAAAVVLSDVAKSLPEYDVVKSTMHDCTTGYEVTGQYTCLRVSLHMRRKFNYYLIQVYIPSTLVVVLSWVSFWIDHHATPARITLSLLTVLTITTQSSSVTSGMPRVSYIKSIDVWLTGCLTFVFMALIEYAAVNVVQRKSGMLRTAEKWQRPKKLLSMANTMQMSQAQIHPGGEHCTGLHTQIRCIRHRLRAHKQPATRRGRVNFSNPPERSHKRANATQLAVLRAAAGAQHGGDTTVETEFQKASEAQVENNNQSDSKNGTENEIGVEGIPTTTTADREDEASDSRPTPEDLGWLFRHKDAIAHWLSLGCLCSKSPPPSGRTDAEFVDFLAKRIFPAAFLLFNTRRQALGFLLLLLLMYLLPESTASTAAPPDSPALNSTASGAQSYALTTLASSLLAPPYTSRVRPDLEKRVPVTVNISIHIVEVTATNEASMDFSTSMYFRRIWYDDRLTYNSSITNMLSIGFMVDKVWQPDIYFLNEKAGISHKITVPNILLQVSPEGRVILSTKYTLTLSCEFELELYPMDSQICSIIFGSFGYTTSDIILRWDAEAAVVLSEVAKSLPEYDVVKFTLQNCTSGYEVTGWFTCLSVNLHMRRKFNYYLIQVYIPSILVVVLSWVSFWIDHHATPARITLSLLTVLTVTTQSSSATGRSTLSALSKVSELKETYAITDFSGSGMPRVSYIKSIDIWLTGCLSFVFLALIEYAVVNVVQRKSAMLRTAERWQRPKKLLSVANAFKNANQLATSRAAAPSDADASQANETDHSKPESQKPRVASSSSNGTNSTSASNNNEGATESTGIIAENETSNERPAAEDLGWLFRHKASISHWLSLGKLCHTSQQPCVKSDAEFVDFLSKRIFPAAFLLFNTVYWAYYKSMQAAASNAVTK</sequence>
<feature type="region of interest" description="Disordered" evidence="12">
    <location>
        <begin position="859"/>
        <end position="911"/>
    </location>
</feature>
<dbReference type="InterPro" id="IPR006202">
    <property type="entry name" value="Neur_chan_lig-bd"/>
</dbReference>
<protein>
    <submittedName>
        <fullName evidence="16">Neur_chan_LBD domain-containing protein</fullName>
    </submittedName>
</protein>
<dbReference type="SUPFAM" id="SSF63712">
    <property type="entry name" value="Nicotinic receptor ligand binding domain-like"/>
    <property type="match status" value="2"/>
</dbReference>
<keyword evidence="8 11" id="KW-0406">Ion transport</keyword>
<dbReference type="SUPFAM" id="SSF90112">
    <property type="entry name" value="Neurotransmitter-gated ion-channel transmembrane pore"/>
    <property type="match status" value="2"/>
</dbReference>
<dbReference type="PRINTS" id="PR00252">
    <property type="entry name" value="NRIONCHANNEL"/>
</dbReference>
<feature type="domain" description="Neurotransmitter-gated ion-channel transmembrane" evidence="14">
    <location>
        <begin position="171"/>
        <end position="459"/>
    </location>
</feature>
<feature type="compositionally biased region" description="Basic residues" evidence="12">
    <location>
        <begin position="306"/>
        <end position="317"/>
    </location>
</feature>
<evidence type="ECO:0000256" key="12">
    <source>
        <dbReference type="SAM" id="MobiDB-lite"/>
    </source>
</evidence>
<comment type="subcellular location">
    <subcellularLocation>
        <location evidence="2">Cell membrane</location>
    </subcellularLocation>
    <subcellularLocation>
        <location evidence="1">Membrane</location>
        <topology evidence="1">Multi-pass membrane protein</topology>
    </subcellularLocation>
</comment>
<dbReference type="PRINTS" id="PR00253">
    <property type="entry name" value="GABAARECEPTR"/>
</dbReference>
<dbReference type="Gene3D" id="2.70.170.10">
    <property type="entry name" value="Neurotransmitter-gated ion-channel ligand-binding domain"/>
    <property type="match status" value="2"/>
</dbReference>
<proteinExistence type="inferred from homology"/>
<evidence type="ECO:0000256" key="10">
    <source>
        <dbReference type="ARBA" id="ARBA00023303"/>
    </source>
</evidence>
<dbReference type="GO" id="GO:0004888">
    <property type="term" value="F:transmembrane signaling receptor activity"/>
    <property type="evidence" value="ECO:0007669"/>
    <property type="project" value="InterPro"/>
</dbReference>
<evidence type="ECO:0000256" key="5">
    <source>
        <dbReference type="ARBA" id="ARBA00022692"/>
    </source>
</evidence>
<dbReference type="InterPro" id="IPR006029">
    <property type="entry name" value="Neurotrans-gated_channel_TM"/>
</dbReference>
<accession>A0A1I8H5L1</accession>
<evidence type="ECO:0000256" key="1">
    <source>
        <dbReference type="ARBA" id="ARBA00004141"/>
    </source>
</evidence>
<keyword evidence="6" id="KW-0732">Signal</keyword>